<reference evidence="1" key="2">
    <citation type="journal article" date="2015" name="Data Brief">
        <title>Shoot transcriptome of the giant reed, Arundo donax.</title>
        <authorList>
            <person name="Barrero R.A."/>
            <person name="Guerrero F.D."/>
            <person name="Moolhuijzen P."/>
            <person name="Goolsby J.A."/>
            <person name="Tidwell J."/>
            <person name="Bellgard S.E."/>
            <person name="Bellgard M.I."/>
        </authorList>
    </citation>
    <scope>NUCLEOTIDE SEQUENCE</scope>
    <source>
        <tissue evidence="1">Shoot tissue taken approximately 20 cm above the soil surface</tissue>
    </source>
</reference>
<reference evidence="1" key="1">
    <citation type="submission" date="2014-09" db="EMBL/GenBank/DDBJ databases">
        <authorList>
            <person name="Magalhaes I.L.F."/>
            <person name="Oliveira U."/>
            <person name="Santos F.R."/>
            <person name="Vidigal T.H.D.A."/>
            <person name="Brescovit A.D."/>
            <person name="Santos A.J."/>
        </authorList>
    </citation>
    <scope>NUCLEOTIDE SEQUENCE</scope>
    <source>
        <tissue evidence="1">Shoot tissue taken approximately 20 cm above the soil surface</tissue>
    </source>
</reference>
<organism evidence="1">
    <name type="scientific">Arundo donax</name>
    <name type="common">Giant reed</name>
    <name type="synonym">Donax arundinaceus</name>
    <dbReference type="NCBI Taxonomy" id="35708"/>
    <lineage>
        <taxon>Eukaryota</taxon>
        <taxon>Viridiplantae</taxon>
        <taxon>Streptophyta</taxon>
        <taxon>Embryophyta</taxon>
        <taxon>Tracheophyta</taxon>
        <taxon>Spermatophyta</taxon>
        <taxon>Magnoliopsida</taxon>
        <taxon>Liliopsida</taxon>
        <taxon>Poales</taxon>
        <taxon>Poaceae</taxon>
        <taxon>PACMAD clade</taxon>
        <taxon>Arundinoideae</taxon>
        <taxon>Arundineae</taxon>
        <taxon>Arundo</taxon>
    </lineage>
</organism>
<evidence type="ECO:0000313" key="1">
    <source>
        <dbReference type="EMBL" id="JAD67545.1"/>
    </source>
</evidence>
<dbReference type="EMBL" id="GBRH01230350">
    <property type="protein sequence ID" value="JAD67545.1"/>
    <property type="molecule type" value="Transcribed_RNA"/>
</dbReference>
<protein>
    <submittedName>
        <fullName evidence="1">Uncharacterized protein</fullName>
    </submittedName>
</protein>
<accession>A0A0A9C2D1</accession>
<proteinExistence type="predicted"/>
<sequence length="55" mass="6728">MCSCHFLKRHFIERLQCGNPPHRRSLTWDLLRTCFRVVHTRHIVEHLVCSNLRHH</sequence>
<name>A0A0A9C2D1_ARUDO</name>
<dbReference type="AlphaFoldDB" id="A0A0A9C2D1"/>